<keyword evidence="1" id="KW-0863">Zinc-finger</keyword>
<sequence>MPPKKRSRKASVAETPPAVKVEEEIGEETPQFEEIDEKNVVLEEFTPNKRRKKLQNAPESTRSSGRGGGSVFHFDDESNQFYPCPKCDLHFNARASRNFHMRIAHHGYVYTPGDELKRFQNEDVEVKKPKGKKFAKKVDKVEDFGNVKIENSEQNVDFEANFCAPGNSQESEIFDNFHFSDDVQDVAVEVEVAGVPEPCDSSLLDHDYAYFGMHVEEEHHEIEEAEQVDEYFEKEQVLAAPASAQPHRRGRPPKAKEDFSISIKLTMSDPQGKYKCYVKDCDWKGGYRSMRAQHMRVIHPEWKMPDRFLLQRITKDNMYIDPKDHVPLYKCHVDGCDWRGNFRATRSAHMRKVHPNIHEERRKAPAGGFVADGQYFCHVEGCEWRGCSRSTRASHMRREHADYVFGQQVDEAGHKVPRTMIQCCECNFECYSQQVLVDHVKRSHGLTFFVHRRFKNKLEFECWLRSVKRAYSIDFKKNPPIRLTTGEQLTYYHCSHTTQPNQQISFRSRYFQNRKRYSMKRKHRPCTAYLKVNESLKGVMTVDGCVEHFGHRMGLPMLRFGKLDRECMGAFLEQKSCGMPMTLDGALEKLRSENGEP</sequence>
<dbReference type="PROSITE" id="PS00028">
    <property type="entry name" value="ZINC_FINGER_C2H2_1"/>
    <property type="match status" value="1"/>
</dbReference>
<evidence type="ECO:0000259" key="3">
    <source>
        <dbReference type="PROSITE" id="PS50157"/>
    </source>
</evidence>
<dbReference type="InterPro" id="IPR013087">
    <property type="entry name" value="Znf_C2H2_type"/>
</dbReference>
<feature type="region of interest" description="Disordered" evidence="2">
    <location>
        <begin position="1"/>
        <end position="72"/>
    </location>
</feature>
<dbReference type="AlphaFoldDB" id="A0A8S1HW24"/>
<dbReference type="PROSITE" id="PS50157">
    <property type="entry name" value="ZINC_FINGER_C2H2_2"/>
    <property type="match status" value="1"/>
</dbReference>
<reference evidence="4" key="1">
    <citation type="submission" date="2020-10" db="EMBL/GenBank/DDBJ databases">
        <authorList>
            <person name="Kikuchi T."/>
        </authorList>
    </citation>
    <scope>NUCLEOTIDE SEQUENCE</scope>
    <source>
        <strain evidence="4">NKZ352</strain>
    </source>
</reference>
<keyword evidence="1" id="KW-0862">Zinc</keyword>
<dbReference type="Proteomes" id="UP000835052">
    <property type="component" value="Unassembled WGS sequence"/>
</dbReference>
<feature type="compositionally biased region" description="Acidic residues" evidence="2">
    <location>
        <begin position="24"/>
        <end position="36"/>
    </location>
</feature>
<keyword evidence="1" id="KW-0479">Metal-binding</keyword>
<dbReference type="SMART" id="SM00355">
    <property type="entry name" value="ZnF_C2H2"/>
    <property type="match status" value="5"/>
</dbReference>
<accession>A0A8S1HW24</accession>
<dbReference type="EMBL" id="CAJGYM010000163">
    <property type="protein sequence ID" value="CAD6199258.1"/>
    <property type="molecule type" value="Genomic_DNA"/>
</dbReference>
<dbReference type="OrthoDB" id="5807141at2759"/>
<evidence type="ECO:0000256" key="2">
    <source>
        <dbReference type="SAM" id="MobiDB-lite"/>
    </source>
</evidence>
<proteinExistence type="predicted"/>
<dbReference type="PANTHER" id="PTHR33936">
    <property type="entry name" value="PROTEIN CBG17840"/>
    <property type="match status" value="1"/>
</dbReference>
<evidence type="ECO:0000256" key="1">
    <source>
        <dbReference type="PROSITE-ProRule" id="PRU00042"/>
    </source>
</evidence>
<gene>
    <name evidence="4" type="ORF">CAUJ_LOCUS15161</name>
</gene>
<comment type="caution">
    <text evidence="4">The sequence shown here is derived from an EMBL/GenBank/DDBJ whole genome shotgun (WGS) entry which is preliminary data.</text>
</comment>
<feature type="domain" description="C2H2-type" evidence="3">
    <location>
        <begin position="82"/>
        <end position="107"/>
    </location>
</feature>
<evidence type="ECO:0000313" key="5">
    <source>
        <dbReference type="Proteomes" id="UP000835052"/>
    </source>
</evidence>
<protein>
    <recommendedName>
        <fullName evidence="3">C2H2-type domain-containing protein</fullName>
    </recommendedName>
</protein>
<keyword evidence="5" id="KW-1185">Reference proteome</keyword>
<dbReference type="GO" id="GO:0008270">
    <property type="term" value="F:zinc ion binding"/>
    <property type="evidence" value="ECO:0007669"/>
    <property type="project" value="UniProtKB-KW"/>
</dbReference>
<dbReference type="PANTHER" id="PTHR33936:SF18">
    <property type="entry name" value="C2H2-TYPE DOMAIN-CONTAINING PROTEIN"/>
    <property type="match status" value="1"/>
</dbReference>
<organism evidence="4 5">
    <name type="scientific">Caenorhabditis auriculariae</name>
    <dbReference type="NCBI Taxonomy" id="2777116"/>
    <lineage>
        <taxon>Eukaryota</taxon>
        <taxon>Metazoa</taxon>
        <taxon>Ecdysozoa</taxon>
        <taxon>Nematoda</taxon>
        <taxon>Chromadorea</taxon>
        <taxon>Rhabditida</taxon>
        <taxon>Rhabditina</taxon>
        <taxon>Rhabditomorpha</taxon>
        <taxon>Rhabditoidea</taxon>
        <taxon>Rhabditidae</taxon>
        <taxon>Peloderinae</taxon>
        <taxon>Caenorhabditis</taxon>
    </lineage>
</organism>
<name>A0A8S1HW24_9PELO</name>
<dbReference type="InterPro" id="IPR052797">
    <property type="entry name" value="RegFact_GeneExpr_CellDeath"/>
</dbReference>
<evidence type="ECO:0000313" key="4">
    <source>
        <dbReference type="EMBL" id="CAD6199258.1"/>
    </source>
</evidence>